<gene>
    <name evidence="2" type="primary">traU</name>
    <name evidence="2" type="ORF">GCM10007878_13880</name>
</gene>
<keyword evidence="1" id="KW-0732">Signal</keyword>
<evidence type="ECO:0000313" key="3">
    <source>
        <dbReference type="Proteomes" id="UP001156682"/>
    </source>
</evidence>
<proteinExistence type="predicted"/>
<evidence type="ECO:0000313" key="2">
    <source>
        <dbReference type="EMBL" id="GLR63950.1"/>
    </source>
</evidence>
<comment type="caution">
    <text evidence="2">The sequence shown here is derived from an EMBL/GenBank/DDBJ whole genome shotgun (WGS) entry which is preliminary data.</text>
</comment>
<dbReference type="Pfam" id="PF06834">
    <property type="entry name" value="TraU"/>
    <property type="match status" value="1"/>
</dbReference>
<dbReference type="EMBL" id="BSOR01000022">
    <property type="protein sequence ID" value="GLR63950.1"/>
    <property type="molecule type" value="Genomic_DNA"/>
</dbReference>
<feature type="signal peptide" evidence="1">
    <location>
        <begin position="1"/>
        <end position="22"/>
    </location>
</feature>
<feature type="chain" id="PRO_5045396371" evidence="1">
    <location>
        <begin position="23"/>
        <end position="341"/>
    </location>
</feature>
<name>A0ABQ6A1H1_9GAMM</name>
<accession>A0ABQ6A1H1</accession>
<reference evidence="3" key="1">
    <citation type="journal article" date="2019" name="Int. J. Syst. Evol. Microbiol.">
        <title>The Global Catalogue of Microorganisms (GCM) 10K type strain sequencing project: providing services to taxonomists for standard genome sequencing and annotation.</title>
        <authorList>
            <consortium name="The Broad Institute Genomics Platform"/>
            <consortium name="The Broad Institute Genome Sequencing Center for Infectious Disease"/>
            <person name="Wu L."/>
            <person name="Ma J."/>
        </authorList>
    </citation>
    <scope>NUCLEOTIDE SEQUENCE [LARGE SCALE GENOMIC DNA]</scope>
    <source>
        <strain evidence="3">NBRC 100033</strain>
    </source>
</reference>
<dbReference type="RefSeq" id="WP_051610542.1">
    <property type="nucleotide sequence ID" value="NZ_BSOR01000022.1"/>
</dbReference>
<protein>
    <submittedName>
        <fullName evidence="2">Conjugal transfer protein TraU</fullName>
    </submittedName>
</protein>
<dbReference type="InterPro" id="IPR009649">
    <property type="entry name" value="TraU"/>
</dbReference>
<dbReference type="Proteomes" id="UP001156682">
    <property type="component" value="Unassembled WGS sequence"/>
</dbReference>
<keyword evidence="3" id="KW-1185">Reference proteome</keyword>
<sequence length="341" mass="36334">MKSIAKPFVFLVLAFFSGFVLSDGTCRGSVWNPITTNWNNALPITTAGVSSGGGHANPAGMKTMPAICFCKIIPPGIPIPGIGITYWEPMYIAEVTNMPGCLSSMGGISVLPPIMASPLASSGSFAGGDDGDGGSEGNLLNMQVHWYEYPLFAILDVMGSALCQSGVSGFAFGGMTEVMPFWQNEILAAIMYPLTLLVANPVADLACIADVMASATRNPLDSLFWCAGNQGNLFPPIGWNSNLENGIADTNLLFLGRFMSTYANSGALLTTIGAGAVCHSHYSPYLTRSQFRFEPIQPVASNRTATLGMNTQLWSSTPPLNIGDRIDNNFLIWQGRQCCFL</sequence>
<evidence type="ECO:0000256" key="1">
    <source>
        <dbReference type="SAM" id="SignalP"/>
    </source>
</evidence>
<organism evidence="2 3">
    <name type="scientific">Marinospirillum insulare</name>
    <dbReference type="NCBI Taxonomy" id="217169"/>
    <lineage>
        <taxon>Bacteria</taxon>
        <taxon>Pseudomonadati</taxon>
        <taxon>Pseudomonadota</taxon>
        <taxon>Gammaproteobacteria</taxon>
        <taxon>Oceanospirillales</taxon>
        <taxon>Oceanospirillaceae</taxon>
        <taxon>Marinospirillum</taxon>
    </lineage>
</organism>